<dbReference type="GO" id="GO:0007165">
    <property type="term" value="P:signal transduction"/>
    <property type="evidence" value="ECO:0007669"/>
    <property type="project" value="InterPro"/>
</dbReference>
<evidence type="ECO:0000313" key="3">
    <source>
        <dbReference type="Proteomes" id="UP000283805"/>
    </source>
</evidence>
<organism evidence="2 3">
    <name type="scientific">Halopiger aswanensis</name>
    <dbReference type="NCBI Taxonomy" id="148449"/>
    <lineage>
        <taxon>Archaea</taxon>
        <taxon>Methanobacteriati</taxon>
        <taxon>Methanobacteriota</taxon>
        <taxon>Stenosarchaea group</taxon>
        <taxon>Halobacteria</taxon>
        <taxon>Halobacteriales</taxon>
        <taxon>Natrialbaceae</taxon>
        <taxon>Halopiger</taxon>
    </lineage>
</organism>
<dbReference type="PROSITE" id="PS50851">
    <property type="entry name" value="CHEW"/>
    <property type="match status" value="1"/>
</dbReference>
<dbReference type="InterPro" id="IPR002545">
    <property type="entry name" value="CheW-lke_dom"/>
</dbReference>
<dbReference type="InterPro" id="IPR039315">
    <property type="entry name" value="CheW"/>
</dbReference>
<dbReference type="Proteomes" id="UP000283805">
    <property type="component" value="Unassembled WGS sequence"/>
</dbReference>
<dbReference type="GO" id="GO:0006935">
    <property type="term" value="P:chemotaxis"/>
    <property type="evidence" value="ECO:0007669"/>
    <property type="project" value="InterPro"/>
</dbReference>
<comment type="caution">
    <text evidence="2">The sequence shown here is derived from an EMBL/GenBank/DDBJ whole genome shotgun (WGS) entry which is preliminary data.</text>
</comment>
<sequence>MSTTKSNQPTADEEDRTSTHVLEFSLGENRYCVDIGYVAEIVDTNQLTAVPNTPDHVEGVMDLRGETTKIVNLRRIFGETHDDSVIGNRIIVFKRKRGSNERIGWLADEVYQVEEVWTDTVDTSVDGEGIAGVIRRDDEFVFWIDPTSVRI</sequence>
<dbReference type="OrthoDB" id="115049at2157"/>
<dbReference type="EMBL" id="RAPO01000002">
    <property type="protein sequence ID" value="RKD95862.1"/>
    <property type="molecule type" value="Genomic_DNA"/>
</dbReference>
<protein>
    <submittedName>
        <fullName evidence="2">CheW protein</fullName>
    </submittedName>
</protein>
<name>A0A3R7HJB7_9EURY</name>
<accession>A0A3R7HJB7</accession>
<evidence type="ECO:0000313" key="2">
    <source>
        <dbReference type="EMBL" id="RKD95862.1"/>
    </source>
</evidence>
<dbReference type="Gene3D" id="2.30.30.40">
    <property type="entry name" value="SH3 Domains"/>
    <property type="match status" value="1"/>
</dbReference>
<dbReference type="InterPro" id="IPR036061">
    <property type="entry name" value="CheW-like_dom_sf"/>
</dbReference>
<dbReference type="PANTHER" id="PTHR22617">
    <property type="entry name" value="CHEMOTAXIS SENSOR HISTIDINE KINASE-RELATED"/>
    <property type="match status" value="1"/>
</dbReference>
<keyword evidence="3" id="KW-1185">Reference proteome</keyword>
<dbReference type="GO" id="GO:0005829">
    <property type="term" value="C:cytosol"/>
    <property type="evidence" value="ECO:0007669"/>
    <property type="project" value="TreeGrafter"/>
</dbReference>
<dbReference type="AlphaFoldDB" id="A0A3R7HJB7"/>
<dbReference type="Pfam" id="PF01584">
    <property type="entry name" value="CheW"/>
    <property type="match status" value="1"/>
</dbReference>
<gene>
    <name evidence="2" type="ORF">ATJ93_2725</name>
</gene>
<dbReference type="RefSeq" id="WP_120245086.1">
    <property type="nucleotide sequence ID" value="NZ_RAPO01000002.1"/>
</dbReference>
<dbReference type="PANTHER" id="PTHR22617:SF23">
    <property type="entry name" value="CHEMOTAXIS PROTEIN CHEW"/>
    <property type="match status" value="1"/>
</dbReference>
<dbReference type="Gene3D" id="2.40.50.180">
    <property type="entry name" value="CheA-289, Domain 4"/>
    <property type="match status" value="1"/>
</dbReference>
<dbReference type="SUPFAM" id="SSF50341">
    <property type="entry name" value="CheW-like"/>
    <property type="match status" value="1"/>
</dbReference>
<dbReference type="SMART" id="SM00260">
    <property type="entry name" value="CheW"/>
    <property type="match status" value="1"/>
</dbReference>
<feature type="domain" description="CheW-like" evidence="1">
    <location>
        <begin position="18"/>
        <end position="151"/>
    </location>
</feature>
<reference evidence="2 3" key="1">
    <citation type="submission" date="2018-09" db="EMBL/GenBank/DDBJ databases">
        <title>Genomic Encyclopedia of Archaeal and Bacterial Type Strains, Phase II (KMG-II): from individual species to whole genera.</title>
        <authorList>
            <person name="Goeker M."/>
        </authorList>
    </citation>
    <scope>NUCLEOTIDE SEQUENCE [LARGE SCALE GENOMIC DNA]</scope>
    <source>
        <strain evidence="2 3">DSM 13151</strain>
    </source>
</reference>
<proteinExistence type="predicted"/>
<evidence type="ECO:0000259" key="1">
    <source>
        <dbReference type="PROSITE" id="PS50851"/>
    </source>
</evidence>